<name>A0A8J7EXQ0_9CYAN</name>
<evidence type="ECO:0000256" key="1">
    <source>
        <dbReference type="SAM" id="MobiDB-lite"/>
    </source>
</evidence>
<feature type="domain" description="Transposase IS701-like DDE" evidence="2">
    <location>
        <begin position="2"/>
        <end position="245"/>
    </location>
</feature>
<organism evidence="3 4">
    <name type="scientific">Plectonema cf. radiosum LEGE 06105</name>
    <dbReference type="NCBI Taxonomy" id="945769"/>
    <lineage>
        <taxon>Bacteria</taxon>
        <taxon>Bacillati</taxon>
        <taxon>Cyanobacteriota</taxon>
        <taxon>Cyanophyceae</taxon>
        <taxon>Oscillatoriophycideae</taxon>
        <taxon>Oscillatoriales</taxon>
        <taxon>Microcoleaceae</taxon>
        <taxon>Plectonema</taxon>
    </lineage>
</organism>
<dbReference type="InterPro" id="IPR012337">
    <property type="entry name" value="RNaseH-like_sf"/>
</dbReference>
<evidence type="ECO:0000313" key="3">
    <source>
        <dbReference type="EMBL" id="MBE9212031.1"/>
    </source>
</evidence>
<protein>
    <submittedName>
        <fullName evidence="3">Transposase</fullName>
    </submittedName>
</protein>
<dbReference type="SUPFAM" id="SSF53098">
    <property type="entry name" value="Ribonuclease H-like"/>
    <property type="match status" value="1"/>
</dbReference>
<dbReference type="AlphaFoldDB" id="A0A8J7EXQ0"/>
<feature type="region of interest" description="Disordered" evidence="1">
    <location>
        <begin position="126"/>
        <end position="156"/>
    </location>
</feature>
<keyword evidence="4" id="KW-1185">Reference proteome</keyword>
<proteinExistence type="predicted"/>
<dbReference type="InterPro" id="IPR038721">
    <property type="entry name" value="IS701-like_DDE_dom"/>
</dbReference>
<dbReference type="Pfam" id="PF13546">
    <property type="entry name" value="DDE_5"/>
    <property type="match status" value="1"/>
</dbReference>
<gene>
    <name evidence="3" type="ORF">IQ247_04775</name>
</gene>
<evidence type="ECO:0000313" key="4">
    <source>
        <dbReference type="Proteomes" id="UP000620559"/>
    </source>
</evidence>
<evidence type="ECO:0000259" key="2">
    <source>
        <dbReference type="Pfam" id="PF13546"/>
    </source>
</evidence>
<reference evidence="3" key="1">
    <citation type="submission" date="2020-10" db="EMBL/GenBank/DDBJ databases">
        <authorList>
            <person name="Castelo-Branco R."/>
            <person name="Eusebio N."/>
            <person name="Adriana R."/>
            <person name="Vieira A."/>
            <person name="Brugerolle De Fraissinette N."/>
            <person name="Rezende De Castro R."/>
            <person name="Schneider M.P."/>
            <person name="Vasconcelos V."/>
            <person name="Leao P.N."/>
        </authorList>
    </citation>
    <scope>NUCLEOTIDE SEQUENCE</scope>
    <source>
        <strain evidence="3">LEGE 06105</strain>
    </source>
</reference>
<dbReference type="Proteomes" id="UP000620559">
    <property type="component" value="Unassembled WGS sequence"/>
</dbReference>
<sequence length="424" mass="49051">MRQLNRIIIAMLAMNGRVTMLGISRWIDIGGSYRTVYRLFHTVIPWATVFWLFFREHLFRDSEAYLLAGDEVVVTKAGKQTYGLERFFSSLYNKPVSGLSFFTLSLVSVQRRHSYPIRIEQVIKTEAENTQQKSSKSKQKRGRGRPKGSKNKNKAEVTLTPELLRIKSMVIGLFQLLAGKMNLTYLVLDGHFGNHNALQMARQTSLHLISKLRCDSALYLPYQNPNPERRSRRKYGDKLNYKNISAKHLCSNSINENIQTKIYQIQLLHKEFSCPLNVVILVKTNLNTQACSHVILFSSDLELSYDKLIDYYKLRFQIEFNFRDAKQFWGLEDFMNLTQTAVTNAANLSFFMVNLSHHLLTDFRTSNPNCGIVDLKAYCRGFQYVYETIKMLPQKPDPIIFAKIFRKLTSLGRIHPTKPYSQAS</sequence>
<accession>A0A8J7EXQ0</accession>
<comment type="caution">
    <text evidence="3">The sequence shown here is derived from an EMBL/GenBank/DDBJ whole genome shotgun (WGS) entry which is preliminary data.</text>
</comment>
<feature type="compositionally biased region" description="Basic residues" evidence="1">
    <location>
        <begin position="135"/>
        <end position="152"/>
    </location>
</feature>
<dbReference type="EMBL" id="JADEWL010000009">
    <property type="protein sequence ID" value="MBE9212031.1"/>
    <property type="molecule type" value="Genomic_DNA"/>
</dbReference>